<dbReference type="UniPathway" id="UPA00391"/>
<organism evidence="7 8">
    <name type="scientific">Candidatus Entotheonella gemina</name>
    <dbReference type="NCBI Taxonomy" id="1429439"/>
    <lineage>
        <taxon>Bacteria</taxon>
        <taxon>Pseudomonadati</taxon>
        <taxon>Nitrospinota/Tectimicrobiota group</taxon>
        <taxon>Candidatus Tectimicrobiota</taxon>
        <taxon>Candidatus Entotheonellia</taxon>
        <taxon>Candidatus Entotheonellales</taxon>
        <taxon>Candidatus Entotheonellaceae</taxon>
        <taxon>Candidatus Entotheonella</taxon>
    </lineage>
</organism>
<dbReference type="GO" id="GO:0070497">
    <property type="term" value="F:6-carboxytetrahydropterin synthase activity"/>
    <property type="evidence" value="ECO:0007669"/>
    <property type="project" value="UniProtKB-EC"/>
</dbReference>
<comment type="catalytic activity">
    <reaction evidence="6">
        <text>7,8-dihydroneopterin 3'-triphosphate + H2O = 6-carboxy-5,6,7,8-tetrahydropterin + triphosphate + acetaldehyde + 2 H(+)</text>
        <dbReference type="Rhea" id="RHEA:27966"/>
        <dbReference type="ChEBI" id="CHEBI:15343"/>
        <dbReference type="ChEBI" id="CHEBI:15377"/>
        <dbReference type="ChEBI" id="CHEBI:15378"/>
        <dbReference type="ChEBI" id="CHEBI:18036"/>
        <dbReference type="ChEBI" id="CHEBI:58462"/>
        <dbReference type="ChEBI" id="CHEBI:61032"/>
        <dbReference type="EC" id="4.1.2.50"/>
    </reaction>
</comment>
<dbReference type="HOGENOM" id="CLU_2854726_0_0_7"/>
<dbReference type="Proteomes" id="UP000019140">
    <property type="component" value="Unassembled WGS sequence"/>
</dbReference>
<evidence type="ECO:0000256" key="1">
    <source>
        <dbReference type="ARBA" id="ARBA00005061"/>
    </source>
</evidence>
<comment type="similarity">
    <text evidence="2">Belongs to the PTPS family. QueD subfamily.</text>
</comment>
<evidence type="ECO:0000256" key="2">
    <source>
        <dbReference type="ARBA" id="ARBA00008900"/>
    </source>
</evidence>
<dbReference type="EC" id="4.1.2.50" evidence="3"/>
<comment type="caution">
    <text evidence="7">The sequence shown here is derived from an EMBL/GenBank/DDBJ whole genome shotgun (WGS) entry which is preliminary data.</text>
</comment>
<evidence type="ECO:0000313" key="8">
    <source>
        <dbReference type="Proteomes" id="UP000019140"/>
    </source>
</evidence>
<keyword evidence="8" id="KW-1185">Reference proteome</keyword>
<name>W4M913_9BACT</name>
<dbReference type="SUPFAM" id="SSF55620">
    <property type="entry name" value="Tetrahydrobiopterin biosynthesis enzymes-like"/>
    <property type="match status" value="1"/>
</dbReference>
<gene>
    <name evidence="7" type="ORF">ETSY2_19010</name>
</gene>
<reference evidence="7 8" key="1">
    <citation type="journal article" date="2014" name="Nature">
        <title>An environmental bacterial taxon with a large and distinct metabolic repertoire.</title>
        <authorList>
            <person name="Wilson M.C."/>
            <person name="Mori T."/>
            <person name="Ruckert C."/>
            <person name="Uria A.R."/>
            <person name="Helf M.J."/>
            <person name="Takada K."/>
            <person name="Gernert C."/>
            <person name="Steffens U.A."/>
            <person name="Heycke N."/>
            <person name="Schmitt S."/>
            <person name="Rinke C."/>
            <person name="Helfrich E.J."/>
            <person name="Brachmann A.O."/>
            <person name="Gurgui C."/>
            <person name="Wakimoto T."/>
            <person name="Kracht M."/>
            <person name="Crusemann M."/>
            <person name="Hentschel U."/>
            <person name="Abe I."/>
            <person name="Matsunaga S."/>
            <person name="Kalinowski J."/>
            <person name="Takeyama H."/>
            <person name="Piel J."/>
        </authorList>
    </citation>
    <scope>NUCLEOTIDE SEQUENCE [LARGE SCALE GENOMIC DNA]</scope>
    <source>
        <strain evidence="8">TSY2</strain>
    </source>
</reference>
<proteinExistence type="inferred from homology"/>
<evidence type="ECO:0000256" key="5">
    <source>
        <dbReference type="ARBA" id="ARBA00031449"/>
    </source>
</evidence>
<protein>
    <recommendedName>
        <fullName evidence="4">6-carboxy-5,6,7,8-tetrahydropterin synthase</fullName>
        <ecNumber evidence="3">4.1.2.50</ecNumber>
    </recommendedName>
    <alternativeName>
        <fullName evidence="5">Queuosine biosynthesis protein QueD</fullName>
    </alternativeName>
</protein>
<dbReference type="EMBL" id="AZHX01000781">
    <property type="protein sequence ID" value="ETX06122.1"/>
    <property type="molecule type" value="Genomic_DNA"/>
</dbReference>
<evidence type="ECO:0000256" key="3">
    <source>
        <dbReference type="ARBA" id="ARBA00012982"/>
    </source>
</evidence>
<sequence>DLAVFQGVNTTTEVIAKYIFDRMADHLRASPGVTVGEDGVQAMKVTLIESPNAWAAYEGTLGAA</sequence>
<evidence type="ECO:0000256" key="4">
    <source>
        <dbReference type="ARBA" id="ARBA00018141"/>
    </source>
</evidence>
<dbReference type="Pfam" id="PF01242">
    <property type="entry name" value="PTPS"/>
    <property type="match status" value="1"/>
</dbReference>
<dbReference type="InterPro" id="IPR038418">
    <property type="entry name" value="6-PTP_synth/QueD_sf"/>
</dbReference>
<accession>W4M913</accession>
<evidence type="ECO:0000313" key="7">
    <source>
        <dbReference type="EMBL" id="ETX06122.1"/>
    </source>
</evidence>
<dbReference type="InterPro" id="IPR007115">
    <property type="entry name" value="6-PTP_synth/QueD"/>
</dbReference>
<dbReference type="AlphaFoldDB" id="W4M913"/>
<comment type="pathway">
    <text evidence="1">Purine metabolism; 7-cyano-7-deazaguanine biosynthesis.</text>
</comment>
<evidence type="ECO:0000256" key="6">
    <source>
        <dbReference type="ARBA" id="ARBA00048807"/>
    </source>
</evidence>
<dbReference type="Gene3D" id="3.30.479.10">
    <property type="entry name" value="6-pyruvoyl tetrahydropterin synthase/QueD"/>
    <property type="match status" value="1"/>
</dbReference>
<feature type="non-terminal residue" evidence="7">
    <location>
        <position position="1"/>
    </location>
</feature>